<protein>
    <submittedName>
        <fullName evidence="1">23917_t:CDS:1</fullName>
    </submittedName>
</protein>
<comment type="caution">
    <text evidence="1">The sequence shown here is derived from an EMBL/GenBank/DDBJ whole genome shotgun (WGS) entry which is preliminary data.</text>
</comment>
<evidence type="ECO:0000313" key="1">
    <source>
        <dbReference type="EMBL" id="CAG8613424.1"/>
    </source>
</evidence>
<gene>
    <name evidence="1" type="ORF">GMARGA_LOCUS7473</name>
</gene>
<dbReference type="EMBL" id="CAJVQB010003625">
    <property type="protein sequence ID" value="CAG8613424.1"/>
    <property type="molecule type" value="Genomic_DNA"/>
</dbReference>
<organism evidence="1 2">
    <name type="scientific">Gigaspora margarita</name>
    <dbReference type="NCBI Taxonomy" id="4874"/>
    <lineage>
        <taxon>Eukaryota</taxon>
        <taxon>Fungi</taxon>
        <taxon>Fungi incertae sedis</taxon>
        <taxon>Mucoromycota</taxon>
        <taxon>Glomeromycotina</taxon>
        <taxon>Glomeromycetes</taxon>
        <taxon>Diversisporales</taxon>
        <taxon>Gigasporaceae</taxon>
        <taxon>Gigaspora</taxon>
    </lineage>
</organism>
<sequence>MYWYYDKRKVKTLQKSRESREKKEKPCEENYQNILENKEI</sequence>
<accession>A0ABN7UKX8</accession>
<keyword evidence="2" id="KW-1185">Reference proteome</keyword>
<evidence type="ECO:0000313" key="2">
    <source>
        <dbReference type="Proteomes" id="UP000789901"/>
    </source>
</evidence>
<proteinExistence type="predicted"/>
<name>A0ABN7UKX8_GIGMA</name>
<reference evidence="1 2" key="1">
    <citation type="submission" date="2021-06" db="EMBL/GenBank/DDBJ databases">
        <authorList>
            <person name="Kallberg Y."/>
            <person name="Tangrot J."/>
            <person name="Rosling A."/>
        </authorList>
    </citation>
    <scope>NUCLEOTIDE SEQUENCE [LARGE SCALE GENOMIC DNA]</scope>
    <source>
        <strain evidence="1 2">120-4 pot B 10/14</strain>
    </source>
</reference>
<dbReference type="Proteomes" id="UP000789901">
    <property type="component" value="Unassembled WGS sequence"/>
</dbReference>